<evidence type="ECO:0000259" key="7">
    <source>
        <dbReference type="PROSITE" id="PS50866"/>
    </source>
</evidence>
<evidence type="ECO:0000259" key="6">
    <source>
        <dbReference type="PROSITE" id="PS50191"/>
    </source>
</evidence>
<dbReference type="GO" id="GO:0051301">
    <property type="term" value="P:cell division"/>
    <property type="evidence" value="ECO:0007669"/>
    <property type="project" value="UniProtKB-KW"/>
</dbReference>
<dbReference type="InterPro" id="IPR001251">
    <property type="entry name" value="CRAL-TRIO_dom"/>
</dbReference>
<keyword evidence="9" id="KW-1185">Reference proteome</keyword>
<dbReference type="Pfam" id="PF25099">
    <property type="entry name" value="GOLD_PATL1_C"/>
    <property type="match status" value="1"/>
</dbReference>
<dbReference type="InterPro" id="IPR056794">
    <property type="entry name" value="PATL1-6_C_GOLD"/>
</dbReference>
<feature type="domain" description="CRAL-TRIO" evidence="6">
    <location>
        <begin position="135"/>
        <end position="310"/>
    </location>
</feature>
<dbReference type="PANTHER" id="PTHR45932">
    <property type="entry name" value="PATELLIN-1"/>
    <property type="match status" value="1"/>
</dbReference>
<keyword evidence="2" id="KW-0132">Cell division</keyword>
<dbReference type="Gene3D" id="3.40.525.10">
    <property type="entry name" value="CRAL-TRIO lipid binding domain"/>
    <property type="match status" value="1"/>
</dbReference>
<dbReference type="EMBL" id="BJWL01000014">
    <property type="protein sequence ID" value="GFZ01037.1"/>
    <property type="molecule type" value="Genomic_DNA"/>
</dbReference>
<dbReference type="PROSITE" id="PS50191">
    <property type="entry name" value="CRAL_TRIO"/>
    <property type="match status" value="1"/>
</dbReference>
<evidence type="ECO:0000256" key="1">
    <source>
        <dbReference type="ARBA" id="ARBA00007155"/>
    </source>
</evidence>
<proteinExistence type="inferred from homology"/>
<dbReference type="InterPro" id="IPR009038">
    <property type="entry name" value="GOLD_dom"/>
</dbReference>
<comment type="similarity">
    <text evidence="1">Belongs to the patellin family.</text>
</comment>
<dbReference type="PANTHER" id="PTHR45932:SF2">
    <property type="entry name" value="PATELLIN-4"/>
    <property type="match status" value="1"/>
</dbReference>
<dbReference type="SUPFAM" id="SSF52087">
    <property type="entry name" value="CRAL/TRIO domain"/>
    <property type="match status" value="1"/>
</dbReference>
<reference evidence="8 9" key="1">
    <citation type="submission" date="2019-07" db="EMBL/GenBank/DDBJ databases">
        <title>De Novo Assembly of kiwifruit Actinidia rufa.</title>
        <authorList>
            <person name="Sugita-Konishi S."/>
            <person name="Sato K."/>
            <person name="Mori E."/>
            <person name="Abe Y."/>
            <person name="Kisaki G."/>
            <person name="Hamano K."/>
            <person name="Suezawa K."/>
            <person name="Otani M."/>
            <person name="Fukuda T."/>
            <person name="Manabe T."/>
            <person name="Gomi K."/>
            <person name="Tabuchi M."/>
            <person name="Akimitsu K."/>
            <person name="Kataoka I."/>
        </authorList>
    </citation>
    <scope>NUCLEOTIDE SEQUENCE [LARGE SCALE GENOMIC DNA]</scope>
    <source>
        <strain evidence="9">cv. Fuchu</strain>
    </source>
</reference>
<dbReference type="OrthoDB" id="75724at2759"/>
<evidence type="ECO:0000256" key="4">
    <source>
        <dbReference type="ARBA" id="ARBA00023306"/>
    </source>
</evidence>
<sequence length="424" mass="48278">MTVELQVAEVVVLQQPEDLKDLKEREKLPRQRMKTPKRSQKPQRRKKAEGEPVKEAEEVQKPEEEGIEEKSIECVKIEEGVSVECVKIKESESDVVVVVEDVSLWGIALLPSKGAEGMETLQWRKEFKADSILDEDDLGSDLSPFAYMSGVDREGHPICYNIFGAFDSEELYEKAFGTEEKRGRFLRWRLQLMERGIEKLDFKPGCVNSLLQINDLNNSPGPSKKELRLATKQALGLLQDNYPEFVARNIFVNVPFWYYAFNALLSPFLTQRTKSKFVVARPGKVTETLLKYIPMEEIPIQYGGLKRDNDFEFSVEDGGASELVIKAGSTSIIEIPAPEVGTTFIWDVTVLGWEVNYKEEFVPTNEGSYTIIVQKARKLGLNQEPIRNTFRTNELGKIVLTVENCSGKKKKALYRYKIKKSACF</sequence>
<evidence type="ECO:0000256" key="3">
    <source>
        <dbReference type="ARBA" id="ARBA00023121"/>
    </source>
</evidence>
<dbReference type="PROSITE" id="PS50866">
    <property type="entry name" value="GOLD"/>
    <property type="match status" value="1"/>
</dbReference>
<evidence type="ECO:0000256" key="2">
    <source>
        <dbReference type="ARBA" id="ARBA00022618"/>
    </source>
</evidence>
<feature type="domain" description="GOLD" evidence="7">
    <location>
        <begin position="286"/>
        <end position="420"/>
    </location>
</feature>
<keyword evidence="4" id="KW-0131">Cell cycle</keyword>
<name>A0A7J0FRK5_9ERIC</name>
<dbReference type="Pfam" id="PF00650">
    <property type="entry name" value="CRAL_TRIO"/>
    <property type="match status" value="1"/>
</dbReference>
<dbReference type="SMART" id="SM00516">
    <property type="entry name" value="SEC14"/>
    <property type="match status" value="1"/>
</dbReference>
<feature type="compositionally biased region" description="Basic and acidic residues" evidence="5">
    <location>
        <begin position="48"/>
        <end position="65"/>
    </location>
</feature>
<dbReference type="GO" id="GO:0008289">
    <property type="term" value="F:lipid binding"/>
    <property type="evidence" value="ECO:0007669"/>
    <property type="project" value="UniProtKB-KW"/>
</dbReference>
<feature type="compositionally biased region" description="Basic residues" evidence="5">
    <location>
        <begin position="30"/>
        <end position="47"/>
    </location>
</feature>
<dbReference type="InterPro" id="IPR036865">
    <property type="entry name" value="CRAL-TRIO_dom_sf"/>
</dbReference>
<evidence type="ECO:0000313" key="9">
    <source>
        <dbReference type="Proteomes" id="UP000585474"/>
    </source>
</evidence>
<organism evidence="8 9">
    <name type="scientific">Actinidia rufa</name>
    <dbReference type="NCBI Taxonomy" id="165716"/>
    <lineage>
        <taxon>Eukaryota</taxon>
        <taxon>Viridiplantae</taxon>
        <taxon>Streptophyta</taxon>
        <taxon>Embryophyta</taxon>
        <taxon>Tracheophyta</taxon>
        <taxon>Spermatophyta</taxon>
        <taxon>Magnoliopsida</taxon>
        <taxon>eudicotyledons</taxon>
        <taxon>Gunneridae</taxon>
        <taxon>Pentapetalae</taxon>
        <taxon>asterids</taxon>
        <taxon>Ericales</taxon>
        <taxon>Actinidiaceae</taxon>
        <taxon>Actinidia</taxon>
    </lineage>
</organism>
<dbReference type="InterPro" id="IPR044834">
    <property type="entry name" value="PATL"/>
</dbReference>
<dbReference type="AlphaFoldDB" id="A0A7J0FRK5"/>
<gene>
    <name evidence="8" type="ORF">Acr_14g0006720</name>
</gene>
<dbReference type="Proteomes" id="UP000585474">
    <property type="component" value="Unassembled WGS sequence"/>
</dbReference>
<accession>A0A7J0FRK5</accession>
<evidence type="ECO:0000313" key="8">
    <source>
        <dbReference type="EMBL" id="GFZ01037.1"/>
    </source>
</evidence>
<comment type="caution">
    <text evidence="8">The sequence shown here is derived from an EMBL/GenBank/DDBJ whole genome shotgun (WGS) entry which is preliminary data.</text>
</comment>
<keyword evidence="3" id="KW-0446">Lipid-binding</keyword>
<protein>
    <submittedName>
        <fullName evidence="8">Sec14p-like phosphatidylinositol transfer family protein</fullName>
    </submittedName>
</protein>
<feature type="region of interest" description="Disordered" evidence="5">
    <location>
        <begin position="21"/>
        <end position="65"/>
    </location>
</feature>
<evidence type="ECO:0000256" key="5">
    <source>
        <dbReference type="SAM" id="MobiDB-lite"/>
    </source>
</evidence>
<dbReference type="CDD" id="cd00170">
    <property type="entry name" value="SEC14"/>
    <property type="match status" value="1"/>
</dbReference>